<dbReference type="GO" id="GO:0030134">
    <property type="term" value="C:COPII-coated ER to Golgi transport vesicle"/>
    <property type="evidence" value="ECO:0007669"/>
    <property type="project" value="TreeGrafter"/>
</dbReference>
<comment type="caution">
    <text evidence="11">The sequence shown here is derived from an EMBL/GenBank/DDBJ whole genome shotgun (WGS) entry which is preliminary data.</text>
</comment>
<feature type="domain" description="Endoplasmic reticulum vesicle transporter N-terminal" evidence="10">
    <location>
        <begin position="14"/>
        <end position="102"/>
    </location>
</feature>
<evidence type="ECO:0000256" key="1">
    <source>
        <dbReference type="ARBA" id="ARBA00004257"/>
    </source>
</evidence>
<dbReference type="GO" id="GO:0006888">
    <property type="term" value="P:endoplasmic reticulum to Golgi vesicle-mediated transport"/>
    <property type="evidence" value="ECO:0007669"/>
    <property type="project" value="TreeGrafter"/>
</dbReference>
<dbReference type="InterPro" id="IPR045888">
    <property type="entry name" value="Erv"/>
</dbReference>
<evidence type="ECO:0000259" key="10">
    <source>
        <dbReference type="Pfam" id="PF13850"/>
    </source>
</evidence>
<reference evidence="11 12" key="1">
    <citation type="submission" date="2024-03" db="EMBL/GenBank/DDBJ databases">
        <title>Adaptation during the transition from Ophiocordyceps entomopathogen to insect associate is accompanied by gene loss and intensified selection.</title>
        <authorList>
            <person name="Ward C.M."/>
            <person name="Onetto C.A."/>
            <person name="Borneman A.R."/>
        </authorList>
    </citation>
    <scope>NUCLEOTIDE SEQUENCE [LARGE SCALE GENOMIC DNA]</scope>
    <source>
        <strain evidence="11">AWRI1</strain>
        <tissue evidence="11">Single Adult Female</tissue>
    </source>
</reference>
<evidence type="ECO:0000313" key="11">
    <source>
        <dbReference type="EMBL" id="KAK7574262.1"/>
    </source>
</evidence>
<keyword evidence="5 8" id="KW-1133">Transmembrane helix</keyword>
<dbReference type="GO" id="GO:0006890">
    <property type="term" value="P:retrograde vesicle-mediated transport, Golgi to endoplasmic reticulum"/>
    <property type="evidence" value="ECO:0007669"/>
    <property type="project" value="TreeGrafter"/>
</dbReference>
<evidence type="ECO:0000256" key="6">
    <source>
        <dbReference type="ARBA" id="ARBA00023136"/>
    </source>
</evidence>
<dbReference type="InterPro" id="IPR012936">
    <property type="entry name" value="Erv_C"/>
</dbReference>
<name>A0AAN9T5E6_9HEMI</name>
<dbReference type="GO" id="GO:0033116">
    <property type="term" value="C:endoplasmic reticulum-Golgi intermediate compartment membrane"/>
    <property type="evidence" value="ECO:0007669"/>
    <property type="project" value="UniProtKB-SubCell"/>
</dbReference>
<evidence type="ECO:0000256" key="8">
    <source>
        <dbReference type="SAM" id="Phobius"/>
    </source>
</evidence>
<comment type="similarity">
    <text evidence="3">Belongs to the ERGIC family.</text>
</comment>
<keyword evidence="6 8" id="KW-0472">Membrane</keyword>
<dbReference type="PANTHER" id="PTHR10984:SF25">
    <property type="entry name" value="ENDOPLASMIC RETICULUM-GOLGI INTERMEDIATE COMPARTMENT PROTEIN 3"/>
    <property type="match status" value="1"/>
</dbReference>
<dbReference type="Pfam" id="PF07970">
    <property type="entry name" value="COPIIcoated_ERV"/>
    <property type="match status" value="1"/>
</dbReference>
<dbReference type="Pfam" id="PF13850">
    <property type="entry name" value="ERGIC_N"/>
    <property type="match status" value="1"/>
</dbReference>
<protein>
    <recommendedName>
        <fullName evidence="7">Endoplasmic reticulum-Golgi intermediate compartment protein 3</fullName>
    </recommendedName>
</protein>
<dbReference type="Proteomes" id="UP001367676">
    <property type="component" value="Unassembled WGS sequence"/>
</dbReference>
<evidence type="ECO:0000256" key="4">
    <source>
        <dbReference type="ARBA" id="ARBA00022692"/>
    </source>
</evidence>
<accession>A0AAN9T5E6</accession>
<keyword evidence="4 8" id="KW-0812">Transmembrane</keyword>
<organism evidence="11 12">
    <name type="scientific">Parthenolecanium corni</name>
    <dbReference type="NCBI Taxonomy" id="536013"/>
    <lineage>
        <taxon>Eukaryota</taxon>
        <taxon>Metazoa</taxon>
        <taxon>Ecdysozoa</taxon>
        <taxon>Arthropoda</taxon>
        <taxon>Hexapoda</taxon>
        <taxon>Insecta</taxon>
        <taxon>Pterygota</taxon>
        <taxon>Neoptera</taxon>
        <taxon>Paraneoptera</taxon>
        <taxon>Hemiptera</taxon>
        <taxon>Sternorrhyncha</taxon>
        <taxon>Coccoidea</taxon>
        <taxon>Coccidae</taxon>
        <taxon>Parthenolecanium</taxon>
    </lineage>
</organism>
<dbReference type="GO" id="GO:0000139">
    <property type="term" value="C:Golgi membrane"/>
    <property type="evidence" value="ECO:0007669"/>
    <property type="project" value="TreeGrafter"/>
</dbReference>
<evidence type="ECO:0000256" key="3">
    <source>
        <dbReference type="ARBA" id="ARBA00005648"/>
    </source>
</evidence>
<gene>
    <name evidence="11" type="ORF">V9T40_011453</name>
</gene>
<evidence type="ECO:0000256" key="5">
    <source>
        <dbReference type="ARBA" id="ARBA00022989"/>
    </source>
</evidence>
<dbReference type="AlphaFoldDB" id="A0AAN9T5E6"/>
<evidence type="ECO:0000259" key="9">
    <source>
        <dbReference type="Pfam" id="PF07970"/>
    </source>
</evidence>
<dbReference type="PANTHER" id="PTHR10984">
    <property type="entry name" value="ENDOPLASMIC RETICULUM-GOLGI INTERMEDIATE COMPARTMENT PROTEIN"/>
    <property type="match status" value="1"/>
</dbReference>
<dbReference type="EMBL" id="JBBCAQ010000037">
    <property type="protein sequence ID" value="KAK7574262.1"/>
    <property type="molecule type" value="Genomic_DNA"/>
</dbReference>
<feature type="domain" description="Endoplasmic reticulum vesicle transporter C-terminal" evidence="9">
    <location>
        <begin position="151"/>
        <end position="370"/>
    </location>
</feature>
<sequence>MTERSFASFINKFKFMDVFTKPLDDFQEKTLYGGLVTVLCWITIYYLALWECLDYLKTTWKEEIFVDVSSGSKININLDIIVSNISCDYLALDAVDSSGDQHLHIDYNIYKRRLDVNGNPLEDPRKESIPPVNKKAVISEEKNSTNECGSCYGAGEADQCCNTCLEVKEAYRKKNWQFRPSGFIQCQQDATKNSAIFQEACQLYGSMEVNRVAGSFHIAPGQSFSISHIHVHDVQPYASDMFNTTHHIKKLSFGTEIDSALDGLYTSPLDGHIGLAMEGAMMFNYYIKLVPTIVETVDGKIYHTNQFSVTKFEKRLTIAEGDSGMPGIFFSYELSPLMVKRIEQYKPFGHLVMTILGYVSGVYIAALLIDSIVHKIVKFTRKFEIGKMS</sequence>
<keyword evidence="12" id="KW-1185">Reference proteome</keyword>
<evidence type="ECO:0000256" key="7">
    <source>
        <dbReference type="ARBA" id="ARBA00040493"/>
    </source>
</evidence>
<evidence type="ECO:0000256" key="2">
    <source>
        <dbReference type="ARBA" id="ARBA00004457"/>
    </source>
</evidence>
<proteinExistence type="inferred from homology"/>
<feature type="transmembrane region" description="Helical" evidence="8">
    <location>
        <begin position="31"/>
        <end position="50"/>
    </location>
</feature>
<comment type="subcellular location">
    <subcellularLocation>
        <location evidence="2">Endoplasmic reticulum-Golgi intermediate compartment membrane</location>
        <topology evidence="2">Multi-pass membrane protein</topology>
    </subcellularLocation>
    <subcellularLocation>
        <location evidence="1">Golgi apparatus</location>
        <location evidence="1">cis-Golgi network membrane</location>
        <topology evidence="1">Multi-pass membrane protein</topology>
    </subcellularLocation>
</comment>
<evidence type="ECO:0000313" key="12">
    <source>
        <dbReference type="Proteomes" id="UP001367676"/>
    </source>
</evidence>
<dbReference type="GO" id="GO:0005789">
    <property type="term" value="C:endoplasmic reticulum membrane"/>
    <property type="evidence" value="ECO:0007669"/>
    <property type="project" value="TreeGrafter"/>
</dbReference>
<dbReference type="InterPro" id="IPR039542">
    <property type="entry name" value="Erv_N"/>
</dbReference>
<feature type="transmembrane region" description="Helical" evidence="8">
    <location>
        <begin position="348"/>
        <end position="369"/>
    </location>
</feature>